<evidence type="ECO:0000313" key="5">
    <source>
        <dbReference type="EMBL" id="ALN58403.1"/>
    </source>
</evidence>
<keyword evidence="3" id="KW-0732">Signal</keyword>
<name>A0A0S2DIR1_LYSEN</name>
<dbReference type="NCBIfam" id="NF008437">
    <property type="entry name" value="PRK11280.1"/>
    <property type="match status" value="1"/>
</dbReference>
<dbReference type="PANTHER" id="PTHR35603:SF2">
    <property type="entry name" value="OUTER MEMBRANE LIPOPROTEIN"/>
    <property type="match status" value="1"/>
</dbReference>
<evidence type="ECO:0000256" key="2">
    <source>
        <dbReference type="ARBA" id="ARBA00023136"/>
    </source>
</evidence>
<organism evidence="5 6">
    <name type="scientific">Lysobacter enzymogenes</name>
    <dbReference type="NCBI Taxonomy" id="69"/>
    <lineage>
        <taxon>Bacteria</taxon>
        <taxon>Pseudomonadati</taxon>
        <taxon>Pseudomonadota</taxon>
        <taxon>Gammaproteobacteria</taxon>
        <taxon>Lysobacterales</taxon>
        <taxon>Lysobacteraceae</taxon>
        <taxon>Lysobacter</taxon>
    </lineage>
</organism>
<dbReference type="KEGG" id="lez:GLE_3056"/>
<gene>
    <name evidence="5" type="ORF">GLE_3056</name>
</gene>
<dbReference type="PANTHER" id="PTHR35603">
    <property type="match status" value="1"/>
</dbReference>
<feature type="chain" id="PRO_5006595084" evidence="3">
    <location>
        <begin position="22"/>
        <end position="278"/>
    </location>
</feature>
<dbReference type="Proteomes" id="UP000061569">
    <property type="component" value="Chromosome"/>
</dbReference>
<evidence type="ECO:0000256" key="3">
    <source>
        <dbReference type="SAM" id="SignalP"/>
    </source>
</evidence>
<dbReference type="STRING" id="69.GLE_3056"/>
<dbReference type="GO" id="GO:0019867">
    <property type="term" value="C:outer membrane"/>
    <property type="evidence" value="ECO:0007669"/>
    <property type="project" value="InterPro"/>
</dbReference>
<keyword evidence="2" id="KW-0472">Membrane</keyword>
<dbReference type="Pfam" id="PF05433">
    <property type="entry name" value="Rick_17kDa_Anti"/>
    <property type="match status" value="1"/>
</dbReference>
<feature type="signal peptide" evidence="3">
    <location>
        <begin position="1"/>
        <end position="21"/>
    </location>
</feature>
<proteinExistence type="predicted"/>
<evidence type="ECO:0000313" key="6">
    <source>
        <dbReference type="Proteomes" id="UP000061569"/>
    </source>
</evidence>
<feature type="domain" description="Glycine zipper 2TM" evidence="4">
    <location>
        <begin position="128"/>
        <end position="168"/>
    </location>
</feature>
<accession>A0A0S2DIR1</accession>
<dbReference type="AlphaFoldDB" id="A0A0S2DIR1"/>
<protein>
    <submittedName>
        <fullName evidence="5">Surface antigen family protein</fullName>
    </submittedName>
</protein>
<evidence type="ECO:0000256" key="1">
    <source>
        <dbReference type="ARBA" id="ARBA00004370"/>
    </source>
</evidence>
<dbReference type="InterPro" id="IPR051407">
    <property type="entry name" value="Bact_OM_lipoprot/Surf_antigen"/>
</dbReference>
<comment type="subcellular location">
    <subcellularLocation>
        <location evidence="1">Membrane</location>
    </subcellularLocation>
</comment>
<reference evidence="5 6" key="1">
    <citation type="submission" date="2015-11" db="EMBL/GenBank/DDBJ databases">
        <title>Genome sequences of Lysobacter enzymogenes strain C3 and Lysobacter antibioticus ATCC 29479.</title>
        <authorList>
            <person name="Kobayashi D.Y."/>
        </authorList>
    </citation>
    <scope>NUCLEOTIDE SEQUENCE [LARGE SCALE GENOMIC DNA]</scope>
    <source>
        <strain evidence="5 6">C3</strain>
    </source>
</reference>
<dbReference type="InterPro" id="IPR008816">
    <property type="entry name" value="Gly_zipper_2TM_dom"/>
</dbReference>
<sequence length="278" mass="28806">MNKNMIAVAIASLLVGGVAVAAFQSFRGPAAPVAALTPAPAPGQEMPNAVNGATPAGDLAASGAINTQPQVDYADVVNVKPINQKEKLYATVIGTDPVRETSTVSTPREVCEDVVVQERLPERDGNVGGTVVGAVVGGLLGNQVGKGNGRKAATAAGAVAGGFIGNRVDRNHVGGRVVNRTERQCHTVSDSSQSSKVVAYNVTYRNPDGTTGTMRTESKPGSRISLGSENKVVGYNVTYRYQGQEQTVRMDERPTQRLPVVDGQVVTQTASLAAPGRG</sequence>
<evidence type="ECO:0000259" key="4">
    <source>
        <dbReference type="Pfam" id="PF05433"/>
    </source>
</evidence>
<dbReference type="EMBL" id="CP013140">
    <property type="protein sequence ID" value="ALN58403.1"/>
    <property type="molecule type" value="Genomic_DNA"/>
</dbReference>
<dbReference type="PATRIC" id="fig|69.6.peg.3016"/>